<keyword evidence="4" id="KW-1185">Reference proteome</keyword>
<evidence type="ECO:0000259" key="1">
    <source>
        <dbReference type="Pfam" id="PF00534"/>
    </source>
</evidence>
<gene>
    <name evidence="3" type="ORF">ACFQ1M_00580</name>
</gene>
<dbReference type="EC" id="2.4.-.-" evidence="3"/>
<dbReference type="GO" id="GO:0016757">
    <property type="term" value="F:glycosyltransferase activity"/>
    <property type="evidence" value="ECO:0007669"/>
    <property type="project" value="UniProtKB-KW"/>
</dbReference>
<proteinExistence type="predicted"/>
<dbReference type="Gene3D" id="3.40.50.2000">
    <property type="entry name" value="Glycogen Phosphorylase B"/>
    <property type="match status" value="2"/>
</dbReference>
<reference evidence="4" key="1">
    <citation type="journal article" date="2019" name="Int. J. Syst. Evol. Microbiol.">
        <title>The Global Catalogue of Microorganisms (GCM) 10K type strain sequencing project: providing services to taxonomists for standard genome sequencing and annotation.</title>
        <authorList>
            <consortium name="The Broad Institute Genomics Platform"/>
            <consortium name="The Broad Institute Genome Sequencing Center for Infectious Disease"/>
            <person name="Wu L."/>
            <person name="Ma J."/>
        </authorList>
    </citation>
    <scope>NUCLEOTIDE SEQUENCE [LARGE SCALE GENOMIC DNA]</scope>
    <source>
        <strain evidence="4">CCUG 62952</strain>
    </source>
</reference>
<sequence>MIVDKVHVPKNICVVVSSLGKGGAERSSALLTKMLDMLGHRVFLVTMEDSIDYIFEGNFLNVGAWKPANDNFLFRFKRARLLRRYLREHKIDLVIDNRARNLFYRDVIFNKYVYKNIKKIYVIRSFKLATYFPRKKWKARFLYKNADALVGVSKGIVAHVKNTYGFEHVHLIYNPVENKGMTQSSDIPKPFIMTLGRLDDGVKNYRLLLDAYAETQLPALEIPLLILGSGKDRQMIKEKIASLKLEKMVMMQPFDPHPERHLEQAHFVTLTSRHEGFPRAIIEALAVGTPVVSVDCDSGPSEIIKDGENGLLVPNFDKAALVKAMNRMAQDQQLHLKCKQQAKNSVAHLSLENIAVFWQRLIQKVC</sequence>
<dbReference type="InterPro" id="IPR028098">
    <property type="entry name" value="Glyco_trans_4-like_N"/>
</dbReference>
<keyword evidence="3" id="KW-0808">Transferase</keyword>
<feature type="domain" description="Glycosyltransferase subfamily 4-like N-terminal" evidence="2">
    <location>
        <begin position="22"/>
        <end position="177"/>
    </location>
</feature>
<dbReference type="CDD" id="cd03811">
    <property type="entry name" value="GT4_GT28_WabH-like"/>
    <property type="match status" value="1"/>
</dbReference>
<evidence type="ECO:0000259" key="2">
    <source>
        <dbReference type="Pfam" id="PF13439"/>
    </source>
</evidence>
<dbReference type="RefSeq" id="WP_386402384.1">
    <property type="nucleotide sequence ID" value="NZ_JBHTJH010000001.1"/>
</dbReference>
<dbReference type="InterPro" id="IPR001296">
    <property type="entry name" value="Glyco_trans_1"/>
</dbReference>
<evidence type="ECO:0000313" key="4">
    <source>
        <dbReference type="Proteomes" id="UP001596978"/>
    </source>
</evidence>
<keyword evidence="3" id="KW-0328">Glycosyltransferase</keyword>
<feature type="domain" description="Glycosyl transferase family 1" evidence="1">
    <location>
        <begin position="189"/>
        <end position="344"/>
    </location>
</feature>
<protein>
    <submittedName>
        <fullName evidence="3">Glycosyltransferase</fullName>
        <ecNumber evidence="3">2.4.-.-</ecNumber>
    </submittedName>
</protein>
<dbReference type="Pfam" id="PF00534">
    <property type="entry name" value="Glycos_transf_1"/>
    <property type="match status" value="1"/>
</dbReference>
<dbReference type="SUPFAM" id="SSF53756">
    <property type="entry name" value="UDP-Glycosyltransferase/glycogen phosphorylase"/>
    <property type="match status" value="1"/>
</dbReference>
<accession>A0ABW3CU39</accession>
<name>A0ABW3CU39_9FLAO</name>
<organism evidence="3 4">
    <name type="scientific">Sungkyunkwania multivorans</name>
    <dbReference type="NCBI Taxonomy" id="1173618"/>
    <lineage>
        <taxon>Bacteria</taxon>
        <taxon>Pseudomonadati</taxon>
        <taxon>Bacteroidota</taxon>
        <taxon>Flavobacteriia</taxon>
        <taxon>Flavobacteriales</taxon>
        <taxon>Flavobacteriaceae</taxon>
        <taxon>Sungkyunkwania</taxon>
    </lineage>
</organism>
<comment type="caution">
    <text evidence="3">The sequence shown here is derived from an EMBL/GenBank/DDBJ whole genome shotgun (WGS) entry which is preliminary data.</text>
</comment>
<dbReference type="Pfam" id="PF13439">
    <property type="entry name" value="Glyco_transf_4"/>
    <property type="match status" value="1"/>
</dbReference>
<evidence type="ECO:0000313" key="3">
    <source>
        <dbReference type="EMBL" id="MFD0860685.1"/>
    </source>
</evidence>
<dbReference type="EMBL" id="JBHTJH010000001">
    <property type="protein sequence ID" value="MFD0860685.1"/>
    <property type="molecule type" value="Genomic_DNA"/>
</dbReference>
<dbReference type="PANTHER" id="PTHR12526">
    <property type="entry name" value="GLYCOSYLTRANSFERASE"/>
    <property type="match status" value="1"/>
</dbReference>
<dbReference type="PANTHER" id="PTHR12526:SF630">
    <property type="entry name" value="GLYCOSYLTRANSFERASE"/>
    <property type="match status" value="1"/>
</dbReference>
<dbReference type="Proteomes" id="UP001596978">
    <property type="component" value="Unassembled WGS sequence"/>
</dbReference>